<dbReference type="PANTHER" id="PTHR43963">
    <property type="entry name" value="CARBONYL REDUCTASE 1-RELATED"/>
    <property type="match status" value="1"/>
</dbReference>
<dbReference type="OrthoDB" id="1933717at2759"/>
<protein>
    <submittedName>
        <fullName evidence="4">Short-chain dehydrogenase</fullName>
    </submittedName>
</protein>
<dbReference type="Gene3D" id="3.40.50.720">
    <property type="entry name" value="NAD(P)-binding Rossmann-like Domain"/>
    <property type="match status" value="1"/>
</dbReference>
<name>A0A8K0SDA7_9HYPO</name>
<reference evidence="4" key="1">
    <citation type="journal article" date="2021" name="Nat. Commun.">
        <title>Genetic determinants of endophytism in the Arabidopsis root mycobiome.</title>
        <authorList>
            <person name="Mesny F."/>
            <person name="Miyauchi S."/>
            <person name="Thiergart T."/>
            <person name="Pickel B."/>
            <person name="Atanasova L."/>
            <person name="Karlsson M."/>
            <person name="Huettel B."/>
            <person name="Barry K.W."/>
            <person name="Haridas S."/>
            <person name="Chen C."/>
            <person name="Bauer D."/>
            <person name="Andreopoulos W."/>
            <person name="Pangilinan J."/>
            <person name="LaButti K."/>
            <person name="Riley R."/>
            <person name="Lipzen A."/>
            <person name="Clum A."/>
            <person name="Drula E."/>
            <person name="Henrissat B."/>
            <person name="Kohler A."/>
            <person name="Grigoriev I.V."/>
            <person name="Martin F.M."/>
            <person name="Hacquard S."/>
        </authorList>
    </citation>
    <scope>NUCLEOTIDE SEQUENCE</scope>
    <source>
        <strain evidence="4">MPI-CAGE-CH-0235</strain>
    </source>
</reference>
<organism evidence="4 5">
    <name type="scientific">Stachybotrys elegans</name>
    <dbReference type="NCBI Taxonomy" id="80388"/>
    <lineage>
        <taxon>Eukaryota</taxon>
        <taxon>Fungi</taxon>
        <taxon>Dikarya</taxon>
        <taxon>Ascomycota</taxon>
        <taxon>Pezizomycotina</taxon>
        <taxon>Sordariomycetes</taxon>
        <taxon>Hypocreomycetidae</taxon>
        <taxon>Hypocreales</taxon>
        <taxon>Stachybotryaceae</taxon>
        <taxon>Stachybotrys</taxon>
    </lineage>
</organism>
<evidence type="ECO:0000313" key="5">
    <source>
        <dbReference type="Proteomes" id="UP000813444"/>
    </source>
</evidence>
<evidence type="ECO:0000256" key="3">
    <source>
        <dbReference type="ARBA" id="ARBA00023002"/>
    </source>
</evidence>
<gene>
    <name evidence="4" type="ORF">B0I35DRAFT_440961</name>
</gene>
<dbReference type="PRINTS" id="PR00081">
    <property type="entry name" value="GDHRDH"/>
</dbReference>
<dbReference type="AlphaFoldDB" id="A0A8K0SDA7"/>
<keyword evidence="5" id="KW-1185">Reference proteome</keyword>
<keyword evidence="3" id="KW-0560">Oxidoreductase</keyword>
<evidence type="ECO:0000256" key="2">
    <source>
        <dbReference type="ARBA" id="ARBA00022857"/>
    </source>
</evidence>
<comment type="caution">
    <text evidence="4">The sequence shown here is derived from an EMBL/GenBank/DDBJ whole genome shotgun (WGS) entry which is preliminary data.</text>
</comment>
<dbReference type="GO" id="GO:0016491">
    <property type="term" value="F:oxidoreductase activity"/>
    <property type="evidence" value="ECO:0007669"/>
    <property type="project" value="UniProtKB-KW"/>
</dbReference>
<evidence type="ECO:0000256" key="1">
    <source>
        <dbReference type="ARBA" id="ARBA00006484"/>
    </source>
</evidence>
<dbReference type="InterPro" id="IPR036291">
    <property type="entry name" value="NAD(P)-bd_dom_sf"/>
</dbReference>
<dbReference type="InterPro" id="IPR002347">
    <property type="entry name" value="SDR_fam"/>
</dbReference>
<comment type="similarity">
    <text evidence="1">Belongs to the short-chain dehydrogenases/reductases (SDR) family.</text>
</comment>
<keyword evidence="2" id="KW-0521">NADP</keyword>
<sequence>MAAAPDSTIVLVSGANQGIGLAVAKQLAEYKYHVIIGSRNPTNGERAASEISSEGHSASSVQLDIESDESIAAAVEHISKTYGRLDVLINNAGIHMDLDHKGRLSTREIFSNTFSTNVIGTACLTDSCLPLLSKSQLPRLIFVSSTLGSLQLASDKTKLPYCSDWPAYCSSKAALNMLALNYYRLLVDTPSLVNVVCPGLVQTNATTYNRSRGSPPEEGARRIVQLATMKKGSATATFTDRSGNIPW</sequence>
<accession>A0A8K0SDA7</accession>
<dbReference type="Pfam" id="PF00106">
    <property type="entry name" value="adh_short"/>
    <property type="match status" value="1"/>
</dbReference>
<dbReference type="SUPFAM" id="SSF51735">
    <property type="entry name" value="NAD(P)-binding Rossmann-fold domains"/>
    <property type="match status" value="1"/>
</dbReference>
<proteinExistence type="inferred from homology"/>
<evidence type="ECO:0000313" key="4">
    <source>
        <dbReference type="EMBL" id="KAH7308910.1"/>
    </source>
</evidence>
<dbReference type="EMBL" id="JAGPNK010000014">
    <property type="protein sequence ID" value="KAH7308910.1"/>
    <property type="molecule type" value="Genomic_DNA"/>
</dbReference>
<dbReference type="Proteomes" id="UP000813444">
    <property type="component" value="Unassembled WGS sequence"/>
</dbReference>
<dbReference type="PANTHER" id="PTHR43963:SF6">
    <property type="entry name" value="CHAIN DEHYDROGENASE FAMILY PROTEIN, PUTATIVE (AFU_ORTHOLOGUE AFUA_3G15350)-RELATED"/>
    <property type="match status" value="1"/>
</dbReference>